<dbReference type="FunFam" id="3.30.1490.20:FF:000020">
    <property type="entry name" value="Protein lysine acetyltransferase"/>
    <property type="match status" value="1"/>
</dbReference>
<dbReference type="Gene3D" id="3.30.470.20">
    <property type="entry name" value="ATP-grasp fold, B domain"/>
    <property type="match status" value="1"/>
</dbReference>
<name>A0A4U8YPM6_9BACT</name>
<dbReference type="InterPro" id="IPR016102">
    <property type="entry name" value="Succinyl-CoA_synth-like"/>
</dbReference>
<reference evidence="7 8" key="1">
    <citation type="submission" date="2019-03" db="EMBL/GenBank/DDBJ databases">
        <authorList>
            <person name="Nijsse B."/>
        </authorList>
    </citation>
    <scope>NUCLEOTIDE SEQUENCE [LARGE SCALE GENOMIC DNA]</scope>
    <source>
        <strain evidence="7">Desulfoluna butyratoxydans MSL71</strain>
    </source>
</reference>
<evidence type="ECO:0000256" key="5">
    <source>
        <dbReference type="PROSITE-ProRule" id="PRU00409"/>
    </source>
</evidence>
<organism evidence="7 8">
    <name type="scientific">Desulfoluna butyratoxydans</name>
    <dbReference type="NCBI Taxonomy" id="231438"/>
    <lineage>
        <taxon>Bacteria</taxon>
        <taxon>Pseudomonadati</taxon>
        <taxon>Thermodesulfobacteriota</taxon>
        <taxon>Desulfobacteria</taxon>
        <taxon>Desulfobacterales</taxon>
        <taxon>Desulfolunaceae</taxon>
        <taxon>Desulfoluna</taxon>
    </lineage>
</organism>
<evidence type="ECO:0000256" key="4">
    <source>
        <dbReference type="ARBA" id="ARBA00060888"/>
    </source>
</evidence>
<dbReference type="PROSITE" id="PS50975">
    <property type="entry name" value="ATP_GRASP"/>
    <property type="match status" value="1"/>
</dbReference>
<dbReference type="Proteomes" id="UP000507962">
    <property type="component" value="Unassembled WGS sequence"/>
</dbReference>
<dbReference type="Pfam" id="PF13549">
    <property type="entry name" value="ATP-grasp_5"/>
    <property type="match status" value="1"/>
</dbReference>
<dbReference type="InterPro" id="IPR032875">
    <property type="entry name" value="Succ_CoA_lig_flav_dom"/>
</dbReference>
<dbReference type="SUPFAM" id="SSF51735">
    <property type="entry name" value="NAD(P)-binding Rossmann-fold domains"/>
    <property type="match status" value="1"/>
</dbReference>
<dbReference type="AlphaFoldDB" id="A0A4U8YPM6"/>
<dbReference type="SMART" id="SM00881">
    <property type="entry name" value="CoA_binding"/>
    <property type="match status" value="1"/>
</dbReference>
<keyword evidence="2 5" id="KW-0547">Nucleotide-binding</keyword>
<dbReference type="InterPro" id="IPR036291">
    <property type="entry name" value="NAD(P)-bd_dom_sf"/>
</dbReference>
<accession>A0A4U8YPM6</accession>
<gene>
    <name evidence="7" type="ORF">MSL71_28460</name>
</gene>
<dbReference type="EMBL" id="CAADHO010000005">
    <property type="protein sequence ID" value="VFQ45189.1"/>
    <property type="molecule type" value="Genomic_DNA"/>
</dbReference>
<dbReference type="SUPFAM" id="SSF56059">
    <property type="entry name" value="Glutathione synthetase ATP-binding domain-like"/>
    <property type="match status" value="1"/>
</dbReference>
<keyword evidence="8" id="KW-1185">Reference proteome</keyword>
<sequence length="707" mass="76744">MEKIFYPESIAIWGLSNRENNIPRLMLENLIRWGYEGRLFGIHPKGDEKHVDGVKMYRHIKDLPQQPDLAVFLLPARLIPGALREAGEFGVRRAAILSGGFNESGPEGEKLAEELTAVAEAYDIRFVGPNGLTVANTANGLCLPFTPTFKTPRGGMSLVTQSGGMGLFLWHLMADENIGLAKFASIGNKLNVTEVDCIRYFGKDPDTKVICLYLESITDGRKLMEAASEAGKPVIVYKANTTSAGSKAAMSHTAAISNNEEIIDAAFERAGILRIEEFDDFIGAAKIFELPPMRGNRIMVMSPAGGFTVLMADLCEKAGFEFADPGEAFYEEIAEFTNAGVISLSNPLDLGDIYDPASTASVINLVLHNDKVDGAVYLTQNPQMPKNDDVFNKMFKTDISKEVTGAIRSSGKPMASCLYGPSKTINRVKQNVNVPIFNTPESMIRIMKLQQRYHAKRTEPAFTTSLPPDIDMDAAASWVRSHPGTHGEEALELLTAFGIPVATNQTSATADDAVAAAEAIGYPVVMKVISPDAVHKSEAGGVLVGLKDENDVRNGFDTIRANLDAYKKNARFDGVRLMAMAGNGHDMFVGGSVDDSFGPVTLFGYGGIYIEVFQDAQTVLCPSSPHEIETKISRLKSAKILAGTRGKAAGDVSGYIDLIHRVTHLMAQFPEIQELDLNPVRVLEDGSGVIALDARCRIEKRSQGDRT</sequence>
<dbReference type="InterPro" id="IPR013815">
    <property type="entry name" value="ATP_grasp_subdomain_1"/>
</dbReference>
<dbReference type="Pfam" id="PF13380">
    <property type="entry name" value="CoA_binding_2"/>
    <property type="match status" value="1"/>
</dbReference>
<dbReference type="GO" id="GO:0046872">
    <property type="term" value="F:metal ion binding"/>
    <property type="evidence" value="ECO:0007669"/>
    <property type="project" value="InterPro"/>
</dbReference>
<dbReference type="SUPFAM" id="SSF52210">
    <property type="entry name" value="Succinyl-CoA synthetase domains"/>
    <property type="match status" value="2"/>
</dbReference>
<dbReference type="GO" id="GO:0005524">
    <property type="term" value="F:ATP binding"/>
    <property type="evidence" value="ECO:0007669"/>
    <property type="project" value="UniProtKB-UniRule"/>
</dbReference>
<dbReference type="PANTHER" id="PTHR43334">
    <property type="entry name" value="ACETATE--COA LIGASE [ADP-FORMING]"/>
    <property type="match status" value="1"/>
</dbReference>
<dbReference type="Gene3D" id="3.40.50.261">
    <property type="entry name" value="Succinyl-CoA synthetase domains"/>
    <property type="match status" value="2"/>
</dbReference>
<dbReference type="InterPro" id="IPR003781">
    <property type="entry name" value="CoA-bd"/>
</dbReference>
<dbReference type="InterPro" id="IPR011761">
    <property type="entry name" value="ATP-grasp"/>
</dbReference>
<dbReference type="RefSeq" id="WP_180141472.1">
    <property type="nucleotide sequence ID" value="NZ_CAADHO010000005.1"/>
</dbReference>
<keyword evidence="3 5" id="KW-0067">ATP-binding</keyword>
<evidence type="ECO:0000259" key="6">
    <source>
        <dbReference type="PROSITE" id="PS50975"/>
    </source>
</evidence>
<protein>
    <submittedName>
        <fullName evidence="7">Atp-grasp domain</fullName>
    </submittedName>
</protein>
<evidence type="ECO:0000313" key="8">
    <source>
        <dbReference type="Proteomes" id="UP000507962"/>
    </source>
</evidence>
<dbReference type="InterPro" id="IPR051538">
    <property type="entry name" value="Acyl-CoA_Synth/Transferase"/>
</dbReference>
<comment type="similarity">
    <text evidence="4">In the N-terminal section; belongs to the acetate CoA ligase alpha subunit family.</text>
</comment>
<dbReference type="Gene3D" id="3.40.50.720">
    <property type="entry name" value="NAD(P)-binding Rossmann-like Domain"/>
    <property type="match status" value="1"/>
</dbReference>
<evidence type="ECO:0000256" key="3">
    <source>
        <dbReference type="ARBA" id="ARBA00022840"/>
    </source>
</evidence>
<proteinExistence type="inferred from homology"/>
<dbReference type="Gene3D" id="3.30.1490.20">
    <property type="entry name" value="ATP-grasp fold, A domain"/>
    <property type="match status" value="1"/>
</dbReference>
<feature type="domain" description="ATP-grasp" evidence="6">
    <location>
        <begin position="491"/>
        <end position="527"/>
    </location>
</feature>
<evidence type="ECO:0000256" key="2">
    <source>
        <dbReference type="ARBA" id="ARBA00022741"/>
    </source>
</evidence>
<evidence type="ECO:0000313" key="7">
    <source>
        <dbReference type="EMBL" id="VFQ45189.1"/>
    </source>
</evidence>
<dbReference type="Pfam" id="PF13607">
    <property type="entry name" value="Succ_CoA_lig"/>
    <property type="match status" value="1"/>
</dbReference>
<evidence type="ECO:0000256" key="1">
    <source>
        <dbReference type="ARBA" id="ARBA00022598"/>
    </source>
</evidence>
<keyword evidence="1" id="KW-0436">Ligase</keyword>
<dbReference type="GO" id="GO:0016874">
    <property type="term" value="F:ligase activity"/>
    <property type="evidence" value="ECO:0007669"/>
    <property type="project" value="UniProtKB-KW"/>
</dbReference>
<dbReference type="PANTHER" id="PTHR43334:SF1">
    <property type="entry name" value="3-HYDROXYPROPIONATE--COA LIGASE [ADP-FORMING]"/>
    <property type="match status" value="1"/>
</dbReference>